<dbReference type="Proteomes" id="UP000663720">
    <property type="component" value="Chromosome"/>
</dbReference>
<accession>A0A975GFW3</accession>
<evidence type="ECO:0000313" key="2">
    <source>
        <dbReference type="Proteomes" id="UP000663720"/>
    </source>
</evidence>
<sequence>MICYCFNYTREDIDVFIISAGQWTGFQNRIKLKIKYYETAPYGQNKK</sequence>
<dbReference type="KEGG" id="dli:dnl_19390"/>
<name>A0A975GFW3_9BACT</name>
<protein>
    <submittedName>
        <fullName evidence="1">Uncharacterized protein</fullName>
    </submittedName>
</protein>
<evidence type="ECO:0000313" key="1">
    <source>
        <dbReference type="EMBL" id="QTA79663.1"/>
    </source>
</evidence>
<organism evidence="1 2">
    <name type="scientific">Desulfonema limicola</name>
    <dbReference type="NCBI Taxonomy" id="45656"/>
    <lineage>
        <taxon>Bacteria</taxon>
        <taxon>Pseudomonadati</taxon>
        <taxon>Thermodesulfobacteriota</taxon>
        <taxon>Desulfobacteria</taxon>
        <taxon>Desulfobacterales</taxon>
        <taxon>Desulfococcaceae</taxon>
        <taxon>Desulfonema</taxon>
    </lineage>
</organism>
<proteinExistence type="predicted"/>
<dbReference type="EMBL" id="CP061799">
    <property type="protein sequence ID" value="QTA79663.1"/>
    <property type="molecule type" value="Genomic_DNA"/>
</dbReference>
<reference evidence="1" key="1">
    <citation type="journal article" date="2021" name="Microb. Physiol.">
        <title>Proteogenomic Insights into the Physiology of Marine, Sulfate-Reducing, Filamentous Desulfonema limicola and Desulfonema magnum.</title>
        <authorList>
            <person name="Schnaars V."/>
            <person name="Wohlbrand L."/>
            <person name="Scheve S."/>
            <person name="Hinrichs C."/>
            <person name="Reinhardt R."/>
            <person name="Rabus R."/>
        </authorList>
    </citation>
    <scope>NUCLEOTIDE SEQUENCE</scope>
    <source>
        <strain evidence="1">5ac10</strain>
    </source>
</reference>
<dbReference type="AlphaFoldDB" id="A0A975GFW3"/>
<keyword evidence="2" id="KW-1185">Reference proteome</keyword>
<gene>
    <name evidence="1" type="ORF">dnl_19390</name>
</gene>